<name>A0AAD7UET9_9STRA</name>
<organism evidence="2 3">
    <name type="scientific">Chrysophaeum taylorii</name>
    <dbReference type="NCBI Taxonomy" id="2483200"/>
    <lineage>
        <taxon>Eukaryota</taxon>
        <taxon>Sar</taxon>
        <taxon>Stramenopiles</taxon>
        <taxon>Ochrophyta</taxon>
        <taxon>Pelagophyceae</taxon>
        <taxon>Pelagomonadales</taxon>
        <taxon>Pelagomonadaceae</taxon>
        <taxon>Chrysophaeum</taxon>
    </lineage>
</organism>
<gene>
    <name evidence="2" type="ORF">CTAYLR_005106</name>
</gene>
<evidence type="ECO:0000259" key="1">
    <source>
        <dbReference type="Pfam" id="PF01243"/>
    </source>
</evidence>
<dbReference type="InterPro" id="IPR011576">
    <property type="entry name" value="Pyridox_Oxase_N"/>
</dbReference>
<accession>A0AAD7UET9</accession>
<dbReference type="EMBL" id="JAQMWT010000350">
    <property type="protein sequence ID" value="KAJ8603498.1"/>
    <property type="molecule type" value="Genomic_DNA"/>
</dbReference>
<comment type="caution">
    <text evidence="2">The sequence shown here is derived from an EMBL/GenBank/DDBJ whole genome shotgun (WGS) entry which is preliminary data.</text>
</comment>
<keyword evidence="3" id="KW-1185">Reference proteome</keyword>
<dbReference type="Gene3D" id="2.30.110.10">
    <property type="entry name" value="Electron Transport, Fmn-binding Protein, Chain A"/>
    <property type="match status" value="1"/>
</dbReference>
<dbReference type="PANTHER" id="PTHR39336">
    <property type="entry name" value="PYRIDOXAMINE PHOSPHATE OXIDASE FAMILY PROTEIN (AFU_ORTHOLOGUE AFUA_6G11440)"/>
    <property type="match status" value="1"/>
</dbReference>
<dbReference type="AlphaFoldDB" id="A0AAD7UET9"/>
<feature type="domain" description="Pyridoxamine 5'-phosphate oxidase N-terminal" evidence="1">
    <location>
        <begin position="9"/>
        <end position="117"/>
    </location>
</feature>
<protein>
    <recommendedName>
        <fullName evidence="1">Pyridoxamine 5'-phosphate oxidase N-terminal domain-containing protein</fullName>
    </recommendedName>
</protein>
<dbReference type="PANTHER" id="PTHR39336:SF1">
    <property type="entry name" value="PYRIDOXAMINE PHOSPHATE OXIDASE FAMILY PROTEIN (AFU_ORTHOLOGUE AFUA_6G11440)"/>
    <property type="match status" value="1"/>
</dbReference>
<reference evidence="2" key="1">
    <citation type="submission" date="2023-01" db="EMBL/GenBank/DDBJ databases">
        <title>Metagenome sequencing of chrysophaentin producing Chrysophaeum taylorii.</title>
        <authorList>
            <person name="Davison J."/>
            <person name="Bewley C."/>
        </authorList>
    </citation>
    <scope>NUCLEOTIDE SEQUENCE</scope>
    <source>
        <strain evidence="2">NIES-1699</strain>
    </source>
</reference>
<proteinExistence type="predicted"/>
<dbReference type="SUPFAM" id="SSF50475">
    <property type="entry name" value="FMN-binding split barrel"/>
    <property type="match status" value="1"/>
</dbReference>
<evidence type="ECO:0000313" key="2">
    <source>
        <dbReference type="EMBL" id="KAJ8603498.1"/>
    </source>
</evidence>
<dbReference type="InterPro" id="IPR012349">
    <property type="entry name" value="Split_barrel_FMN-bd"/>
</dbReference>
<dbReference type="Proteomes" id="UP001230188">
    <property type="component" value="Unassembled WGS sequence"/>
</dbReference>
<dbReference type="Pfam" id="PF01243">
    <property type="entry name" value="PNPOx_N"/>
    <property type="match status" value="1"/>
</dbReference>
<evidence type="ECO:0000313" key="3">
    <source>
        <dbReference type="Proteomes" id="UP001230188"/>
    </source>
</evidence>
<sequence length="276" mass="30436">MGKIHDAISPQHAEFIAVQPVFFVATAAASTEQRVNVSPRAPGKSCVVTGPHQVAVADLSGSGCETAAHVLENGRLTLLFVNLLEGPPQMLRLHGYAKLKLPEEVDDALLARFPEKITSSPGFRCVYILNVDRVSTSCGYSMPEMSLERFRTILDEKSEQTDMHAYRTLKNCYSIDGIPSLMLLRLKDTVGPKPQNGYIYSTPLGTFDLAAKAKAQKRLQQIETSNARDFTNSRRPEKISLPPPTRSTFPVDPLSFFLGVLFCFVCHSFIASFSPE</sequence>